<feature type="compositionally biased region" description="Low complexity" evidence="1">
    <location>
        <begin position="56"/>
        <end position="65"/>
    </location>
</feature>
<dbReference type="InterPro" id="IPR009061">
    <property type="entry name" value="DNA-bd_dom_put_sf"/>
</dbReference>
<evidence type="ECO:0000259" key="2">
    <source>
        <dbReference type="Pfam" id="PF12728"/>
    </source>
</evidence>
<dbReference type="EMBL" id="CP009922">
    <property type="protein sequence ID" value="AKG42853.1"/>
    <property type="molecule type" value="Genomic_DNA"/>
</dbReference>
<gene>
    <name evidence="3" type="ORF">SXIM_14690</name>
</gene>
<dbReference type="InterPro" id="IPR010093">
    <property type="entry name" value="SinI_DNA-bd"/>
</dbReference>
<evidence type="ECO:0000313" key="4">
    <source>
        <dbReference type="Proteomes" id="UP000034034"/>
    </source>
</evidence>
<proteinExistence type="predicted"/>
<name>A0A0F7FT31_9ACTN</name>
<dbReference type="AlphaFoldDB" id="A0A0F7FT31"/>
<feature type="region of interest" description="Disordered" evidence="1">
    <location>
        <begin position="56"/>
        <end position="75"/>
    </location>
</feature>
<evidence type="ECO:0000313" key="3">
    <source>
        <dbReference type="EMBL" id="AKG42853.1"/>
    </source>
</evidence>
<evidence type="ECO:0000256" key="1">
    <source>
        <dbReference type="SAM" id="MobiDB-lite"/>
    </source>
</evidence>
<dbReference type="NCBIfam" id="TIGR01764">
    <property type="entry name" value="excise"/>
    <property type="match status" value="1"/>
</dbReference>
<reference evidence="3" key="1">
    <citation type="submission" date="2019-08" db="EMBL/GenBank/DDBJ databases">
        <title>Complete genome sequence of a mangrove-derived Streptomyces xiamenensis.</title>
        <authorList>
            <person name="Xu J."/>
        </authorList>
    </citation>
    <scope>NUCLEOTIDE SEQUENCE</scope>
    <source>
        <strain evidence="3">318</strain>
    </source>
</reference>
<dbReference type="SUPFAM" id="SSF46955">
    <property type="entry name" value="Putative DNA-binding domain"/>
    <property type="match status" value="1"/>
</dbReference>
<organism evidence="3 4">
    <name type="scientific">Streptomyces xiamenensis</name>
    <dbReference type="NCBI Taxonomy" id="408015"/>
    <lineage>
        <taxon>Bacteria</taxon>
        <taxon>Bacillati</taxon>
        <taxon>Actinomycetota</taxon>
        <taxon>Actinomycetes</taxon>
        <taxon>Kitasatosporales</taxon>
        <taxon>Streptomycetaceae</taxon>
        <taxon>Streptomyces</taxon>
    </lineage>
</organism>
<dbReference type="GO" id="GO:0003677">
    <property type="term" value="F:DNA binding"/>
    <property type="evidence" value="ECO:0007669"/>
    <property type="project" value="InterPro"/>
</dbReference>
<dbReference type="RefSeq" id="WP_246156847.1">
    <property type="nucleotide sequence ID" value="NZ_CP009922.3"/>
</dbReference>
<dbReference type="InterPro" id="IPR041657">
    <property type="entry name" value="HTH_17"/>
</dbReference>
<dbReference type="STRING" id="408015.SXIM_14690"/>
<dbReference type="KEGG" id="sxi:SXIM_14690"/>
<sequence length="159" mass="17212">MAGRMPQRYYSVEQVAGLLGLHVRTVRGYVRDGRLRASRVGRQYRITGEDLAAFTGAPAPTEATPGGTGGTGARRQAEVSGIVRIDAITPAEANRVSTTVLAAIHNRRGAPLRVESVYDEERAVLKVIVLGDLADTAELLRIIHALTDDENHESDEDPR</sequence>
<dbReference type="Pfam" id="PF12728">
    <property type="entry name" value="HTH_17"/>
    <property type="match status" value="1"/>
</dbReference>
<feature type="domain" description="Helix-turn-helix" evidence="2">
    <location>
        <begin position="9"/>
        <end position="54"/>
    </location>
</feature>
<protein>
    <submittedName>
        <fullName evidence="3">MerR family transcriptional regulator</fullName>
    </submittedName>
</protein>
<dbReference type="PATRIC" id="fig|408015.6.peg.1505"/>
<keyword evidence="4" id="KW-1185">Reference proteome</keyword>
<dbReference type="Proteomes" id="UP000034034">
    <property type="component" value="Chromosome"/>
</dbReference>
<dbReference type="HOGENOM" id="CLU_136649_0_0_11"/>
<accession>A0A0F7FT31</accession>